<dbReference type="Proteomes" id="UP000199031">
    <property type="component" value="Unassembled WGS sequence"/>
</dbReference>
<dbReference type="OrthoDB" id="9788959at2"/>
<dbReference type="SUPFAM" id="SSF52402">
    <property type="entry name" value="Adenine nucleotide alpha hydrolases-like"/>
    <property type="match status" value="2"/>
</dbReference>
<keyword evidence="4" id="KW-1185">Reference proteome</keyword>
<gene>
    <name evidence="3" type="ORF">SAMN05444277_102269</name>
</gene>
<dbReference type="STRING" id="1465490.SAMN05444277_102269"/>
<evidence type="ECO:0000313" key="4">
    <source>
        <dbReference type="Proteomes" id="UP000199031"/>
    </source>
</evidence>
<dbReference type="RefSeq" id="WP_090656004.1">
    <property type="nucleotide sequence ID" value="NZ_FOXQ01000002.1"/>
</dbReference>
<evidence type="ECO:0000313" key="3">
    <source>
        <dbReference type="EMBL" id="SFP85708.1"/>
    </source>
</evidence>
<name>A0A1I5TRU6_9BACT</name>
<reference evidence="3 4" key="1">
    <citation type="submission" date="2016-10" db="EMBL/GenBank/DDBJ databases">
        <authorList>
            <person name="de Groot N.N."/>
        </authorList>
    </citation>
    <scope>NUCLEOTIDE SEQUENCE [LARGE SCALE GENOMIC DNA]</scope>
    <source>
        <strain evidence="3 4">DSM 28286</strain>
    </source>
</reference>
<dbReference type="CDD" id="cd00293">
    <property type="entry name" value="USP-like"/>
    <property type="match status" value="1"/>
</dbReference>
<protein>
    <submittedName>
        <fullName evidence="3">Nucleotide-binding universal stress protein, UspA family</fullName>
    </submittedName>
</protein>
<accession>A0A1I5TRU6</accession>
<proteinExistence type="inferred from homology"/>
<comment type="similarity">
    <text evidence="1">Belongs to the universal stress protein A family.</text>
</comment>
<dbReference type="Pfam" id="PF00582">
    <property type="entry name" value="Usp"/>
    <property type="match status" value="1"/>
</dbReference>
<dbReference type="AlphaFoldDB" id="A0A1I5TRU6"/>
<dbReference type="PANTHER" id="PTHR46268">
    <property type="entry name" value="STRESS RESPONSE PROTEIN NHAX"/>
    <property type="match status" value="1"/>
</dbReference>
<dbReference type="EMBL" id="FOXQ01000002">
    <property type="protein sequence ID" value="SFP85708.1"/>
    <property type="molecule type" value="Genomic_DNA"/>
</dbReference>
<dbReference type="Gene3D" id="3.40.50.12370">
    <property type="match status" value="1"/>
</dbReference>
<feature type="domain" description="UspA" evidence="2">
    <location>
        <begin position="2"/>
        <end position="135"/>
    </location>
</feature>
<dbReference type="InterPro" id="IPR006016">
    <property type="entry name" value="UspA"/>
</dbReference>
<evidence type="ECO:0000259" key="2">
    <source>
        <dbReference type="Pfam" id="PF00582"/>
    </source>
</evidence>
<evidence type="ECO:0000256" key="1">
    <source>
        <dbReference type="ARBA" id="ARBA00008791"/>
    </source>
</evidence>
<sequence length="261" mass="29341">MQSIITPTDFSQASLNAVNYAADTALALNARLVVLHATGTPGTGSIYSAFEHDEIDEKLNRLKNDLIKRTNKKIPVHTKKSIGFTESEIINVCRYQKPLAVIMATRGANFKKHFFMGSITVYLSKNLEYPVIVVPRDLEHKPIQKILMATDLENIHGLPIERIKNIVTAFNAQLDVVHVCNGEEKQEMASGRMHELTGYLSGCNAHGHIIYHRNVYEGIIDFAKENNADIILTCPKKHSFFYKSKSKQLIFKAPFAVMTLQ</sequence>
<dbReference type="PANTHER" id="PTHR46268:SF6">
    <property type="entry name" value="UNIVERSAL STRESS PROTEIN UP12"/>
    <property type="match status" value="1"/>
</dbReference>
<organism evidence="3 4">
    <name type="scientific">Parafilimonas terrae</name>
    <dbReference type="NCBI Taxonomy" id="1465490"/>
    <lineage>
        <taxon>Bacteria</taxon>
        <taxon>Pseudomonadati</taxon>
        <taxon>Bacteroidota</taxon>
        <taxon>Chitinophagia</taxon>
        <taxon>Chitinophagales</taxon>
        <taxon>Chitinophagaceae</taxon>
        <taxon>Parafilimonas</taxon>
    </lineage>
</organism>